<dbReference type="PATRIC" id="fig|1432562.3.peg.591"/>
<evidence type="ECO:0000313" key="3">
    <source>
        <dbReference type="Proteomes" id="UP000034287"/>
    </source>
</evidence>
<dbReference type="PROSITE" id="PS51257">
    <property type="entry name" value="PROKAR_LIPOPROTEIN"/>
    <property type="match status" value="1"/>
</dbReference>
<feature type="chain" id="PRO_5038345921" description="Lipoprotein" evidence="1">
    <location>
        <begin position="20"/>
        <end position="161"/>
    </location>
</feature>
<proteinExistence type="predicted"/>
<sequence>MKRLIPILLAGFLIAGCQAQDQEELDAMYSAFERNQSEIETDFQDYYKEIEASDDRETQLRIIYEEMIPAIEDFETTIQNYEVSSDEHRALKEDMLAYIGSLHGLTGNIGKFNRTFIAGNPFDDEFTKEAGEILDTVRSQEEKVQNDYDRVLDGYEELNAE</sequence>
<dbReference type="RefSeq" id="WP_046512255.1">
    <property type="nucleotide sequence ID" value="NZ_LAYZ01000001.1"/>
</dbReference>
<dbReference type="AlphaFoldDB" id="A0A0M2SNH6"/>
<accession>A0A0M2SNH6</accession>
<dbReference type="STRING" id="1432562.WN59_02880"/>
<gene>
    <name evidence="2" type="ORF">WN59_02880</name>
</gene>
<name>A0A0M2SNH6_9STAP</name>
<protein>
    <recommendedName>
        <fullName evidence="4">Lipoprotein</fullName>
    </recommendedName>
</protein>
<keyword evidence="3" id="KW-1185">Reference proteome</keyword>
<evidence type="ECO:0000256" key="1">
    <source>
        <dbReference type="SAM" id="SignalP"/>
    </source>
</evidence>
<reference evidence="2 3" key="1">
    <citation type="submission" date="2015-04" db="EMBL/GenBank/DDBJ databases">
        <title>Taxonomic description and genome sequence of Salinicoccus sediminis sp. nov., a novel hyper halotolerant bacterium isolated from marine sediment.</title>
        <authorList>
            <person name="Mathan Kumar R."/>
            <person name="Kaur G."/>
            <person name="Kumar N."/>
            <person name="Kumar A."/>
            <person name="Singh N.K."/>
            <person name="Kaur N."/>
            <person name="Mayilraj S."/>
        </authorList>
    </citation>
    <scope>NUCLEOTIDE SEQUENCE [LARGE SCALE GENOMIC DNA]</scope>
    <source>
        <strain evidence="2 3">SV-16</strain>
    </source>
</reference>
<dbReference type="OrthoDB" id="2417847at2"/>
<evidence type="ECO:0000313" key="2">
    <source>
        <dbReference type="EMBL" id="KKK35778.1"/>
    </source>
</evidence>
<feature type="signal peptide" evidence="1">
    <location>
        <begin position="1"/>
        <end position="19"/>
    </location>
</feature>
<evidence type="ECO:0008006" key="4">
    <source>
        <dbReference type="Google" id="ProtNLM"/>
    </source>
</evidence>
<dbReference type="EMBL" id="LAYZ01000001">
    <property type="protein sequence ID" value="KKK35778.1"/>
    <property type="molecule type" value="Genomic_DNA"/>
</dbReference>
<comment type="caution">
    <text evidence="2">The sequence shown here is derived from an EMBL/GenBank/DDBJ whole genome shotgun (WGS) entry which is preliminary data.</text>
</comment>
<dbReference type="Proteomes" id="UP000034287">
    <property type="component" value="Unassembled WGS sequence"/>
</dbReference>
<organism evidence="2 3">
    <name type="scientific">Salinicoccus sediminis</name>
    <dbReference type="NCBI Taxonomy" id="1432562"/>
    <lineage>
        <taxon>Bacteria</taxon>
        <taxon>Bacillati</taxon>
        <taxon>Bacillota</taxon>
        <taxon>Bacilli</taxon>
        <taxon>Bacillales</taxon>
        <taxon>Staphylococcaceae</taxon>
        <taxon>Salinicoccus</taxon>
    </lineage>
</organism>
<keyword evidence="1" id="KW-0732">Signal</keyword>